<evidence type="ECO:0000313" key="7">
    <source>
        <dbReference type="EMBL" id="BBA72956.1"/>
    </source>
</evidence>
<feature type="transmembrane region" description="Helical" evidence="6">
    <location>
        <begin position="148"/>
        <end position="169"/>
    </location>
</feature>
<sequence length="280" mass="29963">MLVPFLIMFREGVEAALIVGIIATYLHQTGRSAWMPVVWIGILLALAMSLTVGAILQLLSAEFPQKAQELFEAIIGLIAVFVLTSMVFWMRKAARSIKVELHHSIDAAFQTPTHKGFGLILMVFFAVAREGLESVFFLLAAFQQSEGPAAPVGALLGVLLAAAVGYGIFKGGLKLNLRRFFRWTGVFILIIAAGILANSVMALHEAGIWNHFQAVVFDASDILPLDSTLGSVLAGVFGYIATPTVSEVVAYVAFLVPALILFLMPASGSVAASQIKTSAQ</sequence>
<evidence type="ECO:0000256" key="5">
    <source>
        <dbReference type="ARBA" id="ARBA00023136"/>
    </source>
</evidence>
<keyword evidence="5 6" id="KW-0472">Membrane</keyword>
<feature type="transmembrane region" description="Helical" evidence="6">
    <location>
        <begin position="119"/>
        <end position="142"/>
    </location>
</feature>
<name>A0A292GPH5_9HYPH</name>
<evidence type="ECO:0000256" key="1">
    <source>
        <dbReference type="ARBA" id="ARBA00004141"/>
    </source>
</evidence>
<dbReference type="AlphaFoldDB" id="A0A292GPH5"/>
<evidence type="ECO:0000256" key="4">
    <source>
        <dbReference type="ARBA" id="ARBA00022989"/>
    </source>
</evidence>
<comment type="similarity">
    <text evidence="2">Belongs to the oxidase-dependent Fe transporter (OFeT) (TC 9.A.10.1) family.</text>
</comment>
<evidence type="ECO:0000256" key="3">
    <source>
        <dbReference type="ARBA" id="ARBA00022692"/>
    </source>
</evidence>
<comment type="subcellular location">
    <subcellularLocation>
        <location evidence="1">Membrane</location>
        <topology evidence="1">Multi-pass membrane protein</topology>
    </subcellularLocation>
</comment>
<keyword evidence="3 6" id="KW-0812">Transmembrane</keyword>
<evidence type="ECO:0000256" key="2">
    <source>
        <dbReference type="ARBA" id="ARBA00008333"/>
    </source>
</evidence>
<dbReference type="GO" id="GO:0033573">
    <property type="term" value="C:high-affinity iron permease complex"/>
    <property type="evidence" value="ECO:0007669"/>
    <property type="project" value="InterPro"/>
</dbReference>
<dbReference type="PANTHER" id="PTHR31632">
    <property type="entry name" value="IRON TRANSPORTER FTH1"/>
    <property type="match status" value="1"/>
</dbReference>
<dbReference type="InterPro" id="IPR004923">
    <property type="entry name" value="FTR1/Fip1/EfeU"/>
</dbReference>
<feature type="transmembrane region" description="Helical" evidence="6">
    <location>
        <begin position="222"/>
        <end position="241"/>
    </location>
</feature>
<proteinExistence type="inferred from homology"/>
<dbReference type="GO" id="GO:0015093">
    <property type="term" value="F:ferrous iron transmembrane transporter activity"/>
    <property type="evidence" value="ECO:0007669"/>
    <property type="project" value="TreeGrafter"/>
</dbReference>
<dbReference type="NCBIfam" id="NF041756">
    <property type="entry name" value="EfeU"/>
    <property type="match status" value="1"/>
</dbReference>
<dbReference type="Pfam" id="PF03239">
    <property type="entry name" value="FTR1"/>
    <property type="match status" value="1"/>
</dbReference>
<feature type="transmembrane region" description="Helical" evidence="6">
    <location>
        <begin position="38"/>
        <end position="58"/>
    </location>
</feature>
<keyword evidence="4 6" id="KW-1133">Transmembrane helix</keyword>
<feature type="transmembrane region" description="Helical" evidence="6">
    <location>
        <begin position="6"/>
        <end position="26"/>
    </location>
</feature>
<accession>A0A292GPH5</accession>
<feature type="transmembrane region" description="Helical" evidence="6">
    <location>
        <begin position="70"/>
        <end position="89"/>
    </location>
</feature>
<protein>
    <submittedName>
        <fullName evidence="7">Iron permease FTR1</fullName>
    </submittedName>
</protein>
<feature type="transmembrane region" description="Helical" evidence="6">
    <location>
        <begin position="248"/>
        <end position="266"/>
    </location>
</feature>
<feature type="transmembrane region" description="Helical" evidence="6">
    <location>
        <begin position="181"/>
        <end position="202"/>
    </location>
</feature>
<dbReference type="PANTHER" id="PTHR31632:SF2">
    <property type="entry name" value="PLASMA MEMBRANE IRON PERMEASE"/>
    <property type="match status" value="1"/>
</dbReference>
<reference evidence="7" key="1">
    <citation type="submission" date="2016-07" db="EMBL/GenBank/DDBJ databases">
        <title>Genomics reveals synergistic degradation of pyrene by five bacteria in a mangrove sediment-derived bacterial consortium.</title>
        <authorList>
            <person name="Wanapaisan P."/>
            <person name="Vejarano F."/>
            <person name="Chakraborty J."/>
            <person name="Shintani M."/>
            <person name="Muangchinda C."/>
            <person name="Laothamteep N."/>
            <person name="Suzuki-Minakuchi C."/>
            <person name="Inoue K."/>
            <person name="Nojiri H."/>
            <person name="Pinyakong O."/>
        </authorList>
    </citation>
    <scope>NUCLEOTIDE SEQUENCE</scope>
    <source>
        <strain evidence="7">PW1</strain>
    </source>
</reference>
<organism evidence="7">
    <name type="scientific">Ochrobactrum sp. PW1</name>
    <dbReference type="NCBI Taxonomy" id="1882222"/>
    <lineage>
        <taxon>Bacteria</taxon>
        <taxon>Pseudomonadati</taxon>
        <taxon>Pseudomonadota</taxon>
        <taxon>Alphaproteobacteria</taxon>
        <taxon>Hyphomicrobiales</taxon>
        <taxon>Brucellaceae</taxon>
        <taxon>Brucella/Ochrobactrum group</taxon>
        <taxon>Ochrobactrum</taxon>
    </lineage>
</organism>
<evidence type="ECO:0000256" key="6">
    <source>
        <dbReference type="SAM" id="Phobius"/>
    </source>
</evidence>
<dbReference type="EMBL" id="LC171366">
    <property type="protein sequence ID" value="BBA72956.1"/>
    <property type="molecule type" value="Genomic_DNA"/>
</dbReference>